<sequence length="599" mass="65831">MFPSRSHPFNRLALVLRAFPNNDIAAVPPPFLATTALRQKNVSSATDKPRLQTRLLARACRASTARSSVRFYRGSNYLTNIWTSTGMGRNRPWPLLGTHPSIHLKNTNPVSYHCATSSVGECGAASECRGWGKREISEKTMDQRHSPARFPRAKIWKRPQIFTEEVSIDQTVTKRRIRHEMLPGVSAGEPINDSTNNHFTVVVRQYKQPFHRTEQRQNARAEEADDTREYPPTNGILRHDSHMRRSGVTQPGIEPRSPWWEASWLTAQQPGRGGVVVRRLGSHRGELGSIPGGSALGFSRVVIVPDDAASRRAFSGISPSPSAALKTSMLRAAQISPPQAESICSNGAVGRALINRDVIAGVCAKRRPTGLRFREPERESERTKWSLGKGLSWRGWFFGIYTGVSGWFGEIIAGKSGSSTWVCRSSMAGAGPGDEIIIKYGELLHEVVQYSEREDRLHNLASVPIPPPPPRAVFDFVELSAGLEHLGLSPPMATQGNSSYPCYSTSKLSSATPSPYESQSPPGWQGVSGMMAWANSLHLGPTTWRGVGPLATQAIMKSIFHVRARAAFQSDCIAGEMAWTDASRWPTKAGVRATGLKWV</sequence>
<feature type="compositionally biased region" description="Basic and acidic residues" evidence="1">
    <location>
        <begin position="211"/>
        <end position="222"/>
    </location>
</feature>
<name>A0ABQ9GHC1_9NEOP</name>
<evidence type="ECO:0000313" key="2">
    <source>
        <dbReference type="EMBL" id="KAJ8871406.1"/>
    </source>
</evidence>
<keyword evidence="3" id="KW-1185">Reference proteome</keyword>
<dbReference type="Proteomes" id="UP001159363">
    <property type="component" value="Chromosome 11"/>
</dbReference>
<reference evidence="2 3" key="1">
    <citation type="submission" date="2023-02" db="EMBL/GenBank/DDBJ databases">
        <title>LHISI_Scaffold_Assembly.</title>
        <authorList>
            <person name="Stuart O.P."/>
            <person name="Cleave R."/>
            <person name="Magrath M.J.L."/>
            <person name="Mikheyev A.S."/>
        </authorList>
    </citation>
    <scope>NUCLEOTIDE SEQUENCE [LARGE SCALE GENOMIC DNA]</scope>
    <source>
        <strain evidence="2">Daus_M_001</strain>
        <tissue evidence="2">Leg muscle</tissue>
    </source>
</reference>
<organism evidence="2 3">
    <name type="scientific">Dryococelus australis</name>
    <dbReference type="NCBI Taxonomy" id="614101"/>
    <lineage>
        <taxon>Eukaryota</taxon>
        <taxon>Metazoa</taxon>
        <taxon>Ecdysozoa</taxon>
        <taxon>Arthropoda</taxon>
        <taxon>Hexapoda</taxon>
        <taxon>Insecta</taxon>
        <taxon>Pterygota</taxon>
        <taxon>Neoptera</taxon>
        <taxon>Polyneoptera</taxon>
        <taxon>Phasmatodea</taxon>
        <taxon>Verophasmatodea</taxon>
        <taxon>Anareolatae</taxon>
        <taxon>Phasmatidae</taxon>
        <taxon>Eurycanthinae</taxon>
        <taxon>Dryococelus</taxon>
    </lineage>
</organism>
<protein>
    <submittedName>
        <fullName evidence="2">Uncharacterized protein</fullName>
    </submittedName>
</protein>
<evidence type="ECO:0000313" key="3">
    <source>
        <dbReference type="Proteomes" id="UP001159363"/>
    </source>
</evidence>
<accession>A0ABQ9GHC1</accession>
<gene>
    <name evidence="2" type="ORF">PR048_027723</name>
</gene>
<feature type="region of interest" description="Disordered" evidence="1">
    <location>
        <begin position="209"/>
        <end position="239"/>
    </location>
</feature>
<comment type="caution">
    <text evidence="2">The sequence shown here is derived from an EMBL/GenBank/DDBJ whole genome shotgun (WGS) entry which is preliminary data.</text>
</comment>
<evidence type="ECO:0000256" key="1">
    <source>
        <dbReference type="SAM" id="MobiDB-lite"/>
    </source>
</evidence>
<dbReference type="EMBL" id="JARBHB010000012">
    <property type="protein sequence ID" value="KAJ8871406.1"/>
    <property type="molecule type" value="Genomic_DNA"/>
</dbReference>
<proteinExistence type="predicted"/>